<keyword evidence="2" id="KW-1133">Transmembrane helix</keyword>
<evidence type="ECO:0000256" key="1">
    <source>
        <dbReference type="SAM" id="MobiDB-lite"/>
    </source>
</evidence>
<feature type="compositionally biased region" description="Acidic residues" evidence="1">
    <location>
        <begin position="146"/>
        <end position="155"/>
    </location>
</feature>
<evidence type="ECO:0008006" key="5">
    <source>
        <dbReference type="Google" id="ProtNLM"/>
    </source>
</evidence>
<evidence type="ECO:0000313" key="4">
    <source>
        <dbReference type="Proteomes" id="UP001634007"/>
    </source>
</evidence>
<evidence type="ECO:0000313" key="3">
    <source>
        <dbReference type="EMBL" id="KAL3728856.1"/>
    </source>
</evidence>
<sequence>MADSWACTSHLRLRTASLPPLSPTSRPHHLVPSFSFSISRRSPGRALVHPPPLTRRRPPPLRCRPERLHVSPKAAKLSLPTIPSDDGGRKARALLSPAARFLRFLSGKLVICLLSSFVFVGFVHSKPGLALSSPASEASPQTGDAREEDGDEEEMSERLLETDPTNVEALKVVLYGKMRRGKTKEAVKYVQRLADAEPDEVEWKLLLALCHETMGQISTAKRLFREILEETPLMLRGLHGLAMVMHKNQEGPAIFEMLNKALELARRENRVTEERDIRILIAQMHVVVGNLNAALKDFQDLVSDNPRDFRPYLCQGIIYSLLDKKKEAQEQLETYRSLVPEEFPQRGFLDDVVLAAKSATWEQLQKEFKAELRSERSSG</sequence>
<accession>A0ABD3JSV1</accession>
<feature type="compositionally biased region" description="Low complexity" evidence="1">
    <location>
        <begin position="131"/>
        <end position="140"/>
    </location>
</feature>
<keyword evidence="2" id="KW-0472">Membrane</keyword>
<keyword evidence="4" id="KW-1185">Reference proteome</keyword>
<gene>
    <name evidence="3" type="ORF">ACJRO7_033443</name>
</gene>
<dbReference type="PANTHER" id="PTHR36350">
    <property type="entry name" value="TRANSMEMBRANE PROTEIN"/>
    <property type="match status" value="1"/>
</dbReference>
<dbReference type="SUPFAM" id="SSF48452">
    <property type="entry name" value="TPR-like"/>
    <property type="match status" value="1"/>
</dbReference>
<keyword evidence="2" id="KW-0812">Transmembrane</keyword>
<dbReference type="PANTHER" id="PTHR36350:SF3">
    <property type="entry name" value="TRANSMEMBRANE PROTEIN"/>
    <property type="match status" value="1"/>
</dbReference>
<dbReference type="InterPro" id="IPR011990">
    <property type="entry name" value="TPR-like_helical_dom_sf"/>
</dbReference>
<dbReference type="Gene3D" id="1.25.40.10">
    <property type="entry name" value="Tetratricopeptide repeat domain"/>
    <property type="match status" value="1"/>
</dbReference>
<evidence type="ECO:0000256" key="2">
    <source>
        <dbReference type="SAM" id="Phobius"/>
    </source>
</evidence>
<dbReference type="Pfam" id="PF14559">
    <property type="entry name" value="TPR_19"/>
    <property type="match status" value="1"/>
</dbReference>
<feature type="region of interest" description="Disordered" evidence="1">
    <location>
        <begin position="131"/>
        <end position="159"/>
    </location>
</feature>
<dbReference type="AlphaFoldDB" id="A0ABD3JSV1"/>
<reference evidence="3 4" key="1">
    <citation type="submission" date="2024-11" db="EMBL/GenBank/DDBJ databases">
        <title>Chromosome-level genome assembly of Eucalyptus globulus Labill. provides insights into its genome evolution.</title>
        <authorList>
            <person name="Li X."/>
        </authorList>
    </citation>
    <scope>NUCLEOTIDE SEQUENCE [LARGE SCALE GENOMIC DNA]</scope>
    <source>
        <strain evidence="3">CL2024</strain>
        <tissue evidence="3">Fresh tender leaves</tissue>
    </source>
</reference>
<organism evidence="3 4">
    <name type="scientific">Eucalyptus globulus</name>
    <name type="common">Tasmanian blue gum</name>
    <dbReference type="NCBI Taxonomy" id="34317"/>
    <lineage>
        <taxon>Eukaryota</taxon>
        <taxon>Viridiplantae</taxon>
        <taxon>Streptophyta</taxon>
        <taxon>Embryophyta</taxon>
        <taxon>Tracheophyta</taxon>
        <taxon>Spermatophyta</taxon>
        <taxon>Magnoliopsida</taxon>
        <taxon>eudicotyledons</taxon>
        <taxon>Gunneridae</taxon>
        <taxon>Pentapetalae</taxon>
        <taxon>rosids</taxon>
        <taxon>malvids</taxon>
        <taxon>Myrtales</taxon>
        <taxon>Myrtaceae</taxon>
        <taxon>Myrtoideae</taxon>
        <taxon>Eucalypteae</taxon>
        <taxon>Eucalyptus</taxon>
    </lineage>
</organism>
<proteinExistence type="predicted"/>
<name>A0ABD3JSV1_EUCGL</name>
<feature type="transmembrane region" description="Helical" evidence="2">
    <location>
        <begin position="101"/>
        <end position="123"/>
    </location>
</feature>
<comment type="caution">
    <text evidence="3">The sequence shown here is derived from an EMBL/GenBank/DDBJ whole genome shotgun (WGS) entry which is preliminary data.</text>
</comment>
<dbReference type="EMBL" id="JBJKBG010000008">
    <property type="protein sequence ID" value="KAL3728856.1"/>
    <property type="molecule type" value="Genomic_DNA"/>
</dbReference>
<feature type="region of interest" description="Disordered" evidence="1">
    <location>
        <begin position="41"/>
        <end position="65"/>
    </location>
</feature>
<protein>
    <recommendedName>
        <fullName evidence="5">Protein SLOW GREEN 1, chloroplastic</fullName>
    </recommendedName>
</protein>
<dbReference type="Proteomes" id="UP001634007">
    <property type="component" value="Unassembled WGS sequence"/>
</dbReference>